<dbReference type="CDD" id="cd15466">
    <property type="entry name" value="CLU-central"/>
    <property type="match status" value="1"/>
</dbReference>
<comment type="function">
    <text evidence="2">mRNA-binding protein involved in proper cytoplasmic distribution of mitochondria.</text>
</comment>
<feature type="domain" description="Clu" evidence="4">
    <location>
        <begin position="341"/>
        <end position="585"/>
    </location>
</feature>
<dbReference type="GO" id="GO:0048312">
    <property type="term" value="P:intracellular distribution of mitochondria"/>
    <property type="evidence" value="ECO:0007669"/>
    <property type="project" value="TreeGrafter"/>
</dbReference>
<dbReference type="SUPFAM" id="SSF103107">
    <property type="entry name" value="Hypothetical protein c14orf129, hspc210"/>
    <property type="match status" value="1"/>
</dbReference>
<dbReference type="GO" id="GO:0007005">
    <property type="term" value="P:mitochondrion organization"/>
    <property type="evidence" value="ECO:0007669"/>
    <property type="project" value="UniProtKB-UniRule"/>
</dbReference>
<dbReference type="InterPro" id="IPR028275">
    <property type="entry name" value="CLU_N"/>
</dbReference>
<feature type="region of interest" description="Disordered" evidence="3">
    <location>
        <begin position="928"/>
        <end position="973"/>
    </location>
</feature>
<comment type="similarity">
    <text evidence="2">Belongs to the CLU family.</text>
</comment>
<evidence type="ECO:0000256" key="3">
    <source>
        <dbReference type="SAM" id="MobiDB-lite"/>
    </source>
</evidence>
<feature type="compositionally biased region" description="Acidic residues" evidence="3">
    <location>
        <begin position="35"/>
        <end position="44"/>
    </location>
</feature>
<evidence type="ECO:0000313" key="5">
    <source>
        <dbReference type="EMBL" id="KAF1983975.1"/>
    </source>
</evidence>
<feature type="region of interest" description="Disordered" evidence="3">
    <location>
        <begin position="1"/>
        <end position="44"/>
    </location>
</feature>
<dbReference type="InterPro" id="IPR019734">
    <property type="entry name" value="TPR_rpt"/>
</dbReference>
<dbReference type="Proteomes" id="UP000800041">
    <property type="component" value="Unassembled WGS sequence"/>
</dbReference>
<feature type="compositionally biased region" description="Low complexity" evidence="3">
    <location>
        <begin position="1288"/>
        <end position="1297"/>
    </location>
</feature>
<evidence type="ECO:0000256" key="2">
    <source>
        <dbReference type="HAMAP-Rule" id="MF_03013"/>
    </source>
</evidence>
<evidence type="ECO:0000259" key="4">
    <source>
        <dbReference type="PROSITE" id="PS51823"/>
    </source>
</evidence>
<dbReference type="PANTHER" id="PTHR12601">
    <property type="entry name" value="EUKARYOTIC TRANSLATION INITIATION FACTOR 3 SUBUNIT EIF-3"/>
    <property type="match status" value="1"/>
</dbReference>
<dbReference type="Pfam" id="PF13374">
    <property type="entry name" value="TPR_10"/>
    <property type="match status" value="2"/>
</dbReference>
<keyword evidence="2" id="KW-0694">RNA-binding</keyword>
<evidence type="ECO:0000256" key="1">
    <source>
        <dbReference type="ARBA" id="ARBA00022490"/>
    </source>
</evidence>
<protein>
    <recommendedName>
        <fullName evidence="2">Clustered mitochondria protein homolog</fullName>
    </recommendedName>
    <alternativeName>
        <fullName evidence="2">Protein TIF31 homolog</fullName>
    </alternativeName>
</protein>
<keyword evidence="6" id="KW-1185">Reference proteome</keyword>
<dbReference type="Pfam" id="PF15044">
    <property type="entry name" value="CLU_N"/>
    <property type="match status" value="1"/>
</dbReference>
<keyword evidence="1 2" id="KW-0963">Cytoplasm</keyword>
<evidence type="ECO:0000313" key="6">
    <source>
        <dbReference type="Proteomes" id="UP000800041"/>
    </source>
</evidence>
<name>A0A6G1GSR9_9PEZI</name>
<gene>
    <name evidence="2" type="primary">CLU1</name>
    <name evidence="2" type="synonym">TIF31</name>
    <name evidence="5" type="ORF">K402DRAFT_423296</name>
</gene>
<dbReference type="SMART" id="SM00028">
    <property type="entry name" value="TPR"/>
    <property type="match status" value="3"/>
</dbReference>
<reference evidence="5" key="1">
    <citation type="journal article" date="2020" name="Stud. Mycol.">
        <title>101 Dothideomycetes genomes: a test case for predicting lifestyles and emergence of pathogens.</title>
        <authorList>
            <person name="Haridas S."/>
            <person name="Albert R."/>
            <person name="Binder M."/>
            <person name="Bloem J."/>
            <person name="Labutti K."/>
            <person name="Salamov A."/>
            <person name="Andreopoulos B."/>
            <person name="Baker S."/>
            <person name="Barry K."/>
            <person name="Bills G."/>
            <person name="Bluhm B."/>
            <person name="Cannon C."/>
            <person name="Castanera R."/>
            <person name="Culley D."/>
            <person name="Daum C."/>
            <person name="Ezra D."/>
            <person name="Gonzalez J."/>
            <person name="Henrissat B."/>
            <person name="Kuo A."/>
            <person name="Liang C."/>
            <person name="Lipzen A."/>
            <person name="Lutzoni F."/>
            <person name="Magnuson J."/>
            <person name="Mondo S."/>
            <person name="Nolan M."/>
            <person name="Ohm R."/>
            <person name="Pangilinan J."/>
            <person name="Park H.-J."/>
            <person name="Ramirez L."/>
            <person name="Alfaro M."/>
            <person name="Sun H."/>
            <person name="Tritt A."/>
            <person name="Yoshinaga Y."/>
            <person name="Zwiers L.-H."/>
            <person name="Turgeon B."/>
            <person name="Goodwin S."/>
            <person name="Spatafora J."/>
            <person name="Crous P."/>
            <person name="Grigoriev I."/>
        </authorList>
    </citation>
    <scope>NUCLEOTIDE SEQUENCE</scope>
    <source>
        <strain evidence="5">CBS 113979</strain>
    </source>
</reference>
<comment type="subunit">
    <text evidence="2">May associate with the eukaryotic translation initiation factor 3 (eIF-3) complex.</text>
</comment>
<dbReference type="HAMAP" id="MF_03013">
    <property type="entry name" value="CLU"/>
    <property type="match status" value="1"/>
</dbReference>
<sequence>MADQPSDTHDVTMNGADSKTIEPQPNGALVGAAEGETETETETEEQQVPFIYHVIVKLPHAPFETKFQVASHEQVQDLRQTITDFDYGQQYSCFHLEINGERINDYVELSEVPAVQDGSVLTLVEDPYNEKDARLHFVRTRELIGAGTPRLDPSQGIAAGLSLVEDVVPFQAALNGQLTDDDQTQRRSLNVDSYDFDAPGTVKTLLPPPQEQAPKVVNSISISPWNPPPYHLRARGHHLYIMVSIKEGEFVQITSHVSGFYVNNCTKDRFDPSPRPGKNLSAHSLLTLLSLVSASFSTSLKAYQKFLSMKDGLVIIPPSHSIPSSPWLVSAPSSATAHQADVTRSQEPYLFGGVDGADSIRDWNEEFQTTREMPKETMQDQVFRERMVAKQFADFNEAATRGAVLVARGEVVPLNPTEGRDAQIFVHNSIFFSFGADGVGTFVTDGGDEAARVATGKDAIGVKAVNQLDITGLFTPGTTVVDYLGRRIVAQSIVPGIFKQREPGEHQIDYGGVEGKDVVASHEGFAPLLEKLSEEMHVKKHPVWDKEGKRHDLESSIETKGLLGTDGRKYVLDLYRITPLDIPWLEGYWSEIDSEKPEKDPERDYPHRMAVLRQELITSYYRFKLQEFVTSQLTGNSETNGHEKKEAESKENGTEQDPKPQAEGLEVAAKADETPPNQRLPSQIDVTNFKLTLNPDVFCGQTPQTDEERAEMEKDEAEVRSACDYLTETVIPNLIRDLQEGDDVGFPVDGSSLCTLIHKRGINVRYLGRIASAAEGPNPRLHALHSLAVQEMVARGFKHVVNRKLRPLPVPFASSAISHLLNCLLGFELNAAPMPETDSMLRSLYPTTDFSYEDVTPQSLYGEIVEEVRIRYRFGLGDDLVQPGKHLQLLREVSLKLGIQLEARTYAFTQEQHANRICVNGHAPAALTNGQANGVPKPATSTSSKKKKKGGQQNANNSAASTSPTFPPTTFQPDDVLNVVPIVKEASPRSQLAENAFEGGRLSLVQNNKEVGQSLLLESLSLYEQVYGVLHPEVARAYLQLSSLYYNLDEKGAAVELARKAVIVAERTIGVDSPQAINSYLNLGLFEHATGNGTIALRYFIHALNLLKLVYGPNHPDSITTINNVAVILQSMKRYSESRVWFEASLKVAEEISGKDSKSTATLLFQLSQALALDNDFQGATQRMQTARSLFQDAFGSDHPNTRQANEWLEKLVESAVHRKKQQQLRLASGLSIGPRPRVFAQAGQRSEDLSMGGNNQAEFGRAMAAMDERDISELVKYIEGENGNINTKKGGTSTTPKGKKRNMPKRMSRSGIVSDGAVSR</sequence>
<dbReference type="InterPro" id="IPR027523">
    <property type="entry name" value="CLU_prot"/>
</dbReference>
<dbReference type="PANTHER" id="PTHR12601:SF6">
    <property type="entry name" value="CLUSTERED MITOCHONDRIA PROTEIN HOMOLOG"/>
    <property type="match status" value="1"/>
</dbReference>
<dbReference type="InterPro" id="IPR023231">
    <property type="entry name" value="GSKIP_dom_sf"/>
</dbReference>
<comment type="subcellular location">
    <subcellularLocation>
        <location evidence="2">Cytoplasm</location>
    </subcellularLocation>
</comment>
<dbReference type="EMBL" id="ML977171">
    <property type="protein sequence ID" value="KAF1983975.1"/>
    <property type="molecule type" value="Genomic_DNA"/>
</dbReference>
<dbReference type="GO" id="GO:0003729">
    <property type="term" value="F:mRNA binding"/>
    <property type="evidence" value="ECO:0007669"/>
    <property type="project" value="TreeGrafter"/>
</dbReference>
<dbReference type="GO" id="GO:0005737">
    <property type="term" value="C:cytoplasm"/>
    <property type="evidence" value="ECO:0007669"/>
    <property type="project" value="UniProtKB-SubCell"/>
</dbReference>
<dbReference type="Pfam" id="PF13424">
    <property type="entry name" value="TPR_12"/>
    <property type="match status" value="1"/>
</dbReference>
<dbReference type="InterPro" id="IPR033646">
    <property type="entry name" value="CLU-central"/>
</dbReference>
<dbReference type="Pfam" id="PF13236">
    <property type="entry name" value="CLU"/>
    <property type="match status" value="1"/>
</dbReference>
<dbReference type="PROSITE" id="PS51823">
    <property type="entry name" value="CLU"/>
    <property type="match status" value="1"/>
</dbReference>
<dbReference type="Gene3D" id="1.25.40.10">
    <property type="entry name" value="Tetratricopeptide repeat domain"/>
    <property type="match status" value="2"/>
</dbReference>
<feature type="compositionally biased region" description="Basic residues" evidence="3">
    <location>
        <begin position="1298"/>
        <end position="1309"/>
    </location>
</feature>
<feature type="compositionally biased region" description="Low complexity" evidence="3">
    <location>
        <begin position="951"/>
        <end position="971"/>
    </location>
</feature>
<dbReference type="SUPFAM" id="SSF48452">
    <property type="entry name" value="TPR-like"/>
    <property type="match status" value="1"/>
</dbReference>
<dbReference type="InterPro" id="IPR011990">
    <property type="entry name" value="TPR-like_helical_dom_sf"/>
</dbReference>
<dbReference type="InterPro" id="IPR025697">
    <property type="entry name" value="CLU_dom"/>
</dbReference>
<dbReference type="OrthoDB" id="1414216at2759"/>
<accession>A0A6G1GSR9</accession>
<organism evidence="5 6">
    <name type="scientific">Aulographum hederae CBS 113979</name>
    <dbReference type="NCBI Taxonomy" id="1176131"/>
    <lineage>
        <taxon>Eukaryota</taxon>
        <taxon>Fungi</taxon>
        <taxon>Dikarya</taxon>
        <taxon>Ascomycota</taxon>
        <taxon>Pezizomycotina</taxon>
        <taxon>Dothideomycetes</taxon>
        <taxon>Pleosporomycetidae</taxon>
        <taxon>Aulographales</taxon>
        <taxon>Aulographaceae</taxon>
    </lineage>
</organism>
<feature type="region of interest" description="Disordered" evidence="3">
    <location>
        <begin position="1283"/>
        <end position="1321"/>
    </location>
</feature>
<feature type="region of interest" description="Disordered" evidence="3">
    <location>
        <begin position="634"/>
        <end position="661"/>
    </location>
</feature>
<dbReference type="Pfam" id="PF12807">
    <property type="entry name" value="eIF3_p135"/>
    <property type="match status" value="1"/>
</dbReference>
<proteinExistence type="inferred from homology"/>
<feature type="compositionally biased region" description="Basic and acidic residues" evidence="3">
    <location>
        <begin position="1"/>
        <end position="10"/>
    </location>
</feature>
<feature type="compositionally biased region" description="Basic and acidic residues" evidence="3">
    <location>
        <begin position="640"/>
        <end position="660"/>
    </location>
</feature>